<dbReference type="GO" id="GO:0005576">
    <property type="term" value="C:extracellular region"/>
    <property type="evidence" value="ECO:0007669"/>
    <property type="project" value="UniProtKB-SubCell"/>
</dbReference>
<dbReference type="PANTHER" id="PTHR34216:SF3">
    <property type="entry name" value="POLY-BETA-1,6-N-ACETYL-D-GLUCOSAMINE N-DEACETYLASE"/>
    <property type="match status" value="1"/>
</dbReference>
<dbReference type="CDD" id="cd10918">
    <property type="entry name" value="CE4_NodB_like_5s_6s"/>
    <property type="match status" value="1"/>
</dbReference>
<dbReference type="Pfam" id="PF01522">
    <property type="entry name" value="Polysacc_deac_1"/>
    <property type="match status" value="2"/>
</dbReference>
<dbReference type="OrthoDB" id="9814639at2"/>
<proteinExistence type="predicted"/>
<dbReference type="eggNOG" id="COG0726">
    <property type="taxonomic scope" value="Bacteria"/>
</dbReference>
<name>K6YA83_9ALTE</name>
<dbReference type="AlphaFoldDB" id="K6YA83"/>
<evidence type="ECO:0000256" key="1">
    <source>
        <dbReference type="ARBA" id="ARBA00004613"/>
    </source>
</evidence>
<dbReference type="InterPro" id="IPR051398">
    <property type="entry name" value="Polysacch_Deacetylase"/>
</dbReference>
<dbReference type="GO" id="GO:0005975">
    <property type="term" value="P:carbohydrate metabolic process"/>
    <property type="evidence" value="ECO:0007669"/>
    <property type="project" value="InterPro"/>
</dbReference>
<feature type="domain" description="NodB homology" evidence="3">
    <location>
        <begin position="71"/>
        <end position="307"/>
    </location>
</feature>
<evidence type="ECO:0000256" key="2">
    <source>
        <dbReference type="ARBA" id="ARBA00022729"/>
    </source>
</evidence>
<dbReference type="InterPro" id="IPR011330">
    <property type="entry name" value="Glyco_hydro/deAcase_b/a-brl"/>
</dbReference>
<organism evidence="4 5">
    <name type="scientific">Aliiglaciecola lipolytica E3</name>
    <dbReference type="NCBI Taxonomy" id="1127673"/>
    <lineage>
        <taxon>Bacteria</taxon>
        <taxon>Pseudomonadati</taxon>
        <taxon>Pseudomonadota</taxon>
        <taxon>Gammaproteobacteria</taxon>
        <taxon>Alteromonadales</taxon>
        <taxon>Alteromonadaceae</taxon>
        <taxon>Aliiglaciecola</taxon>
    </lineage>
</organism>
<evidence type="ECO:0000259" key="3">
    <source>
        <dbReference type="PROSITE" id="PS51677"/>
    </source>
</evidence>
<dbReference type="STRING" id="1127673.GLIP_2476"/>
<dbReference type="PANTHER" id="PTHR34216">
    <property type="match status" value="1"/>
</dbReference>
<dbReference type="Proteomes" id="UP000006334">
    <property type="component" value="Unassembled WGS sequence"/>
</dbReference>
<gene>
    <name evidence="4" type="ORF">GLIP_2476</name>
</gene>
<evidence type="ECO:0000313" key="4">
    <source>
        <dbReference type="EMBL" id="GAC15102.1"/>
    </source>
</evidence>
<protein>
    <recommendedName>
        <fullName evidence="3">NodB homology domain-containing protein</fullName>
    </recommendedName>
</protein>
<dbReference type="GO" id="GO:0016810">
    <property type="term" value="F:hydrolase activity, acting on carbon-nitrogen (but not peptide) bonds"/>
    <property type="evidence" value="ECO:0007669"/>
    <property type="project" value="InterPro"/>
</dbReference>
<keyword evidence="5" id="KW-1185">Reference proteome</keyword>
<reference evidence="4 5" key="1">
    <citation type="journal article" date="2017" name="Antonie Van Leeuwenhoek">
        <title>Rhizobium rhizosphaerae sp. nov., a novel species isolated from rice rhizosphere.</title>
        <authorList>
            <person name="Zhao J.J."/>
            <person name="Zhang J."/>
            <person name="Zhang R.J."/>
            <person name="Zhang C.W."/>
            <person name="Yin H.Q."/>
            <person name="Zhang X.X."/>
        </authorList>
    </citation>
    <scope>NUCLEOTIDE SEQUENCE [LARGE SCALE GENOMIC DNA]</scope>
    <source>
        <strain evidence="4 5">E3</strain>
    </source>
</reference>
<keyword evidence="2" id="KW-0732">Signal</keyword>
<dbReference type="EMBL" id="BAEN01000049">
    <property type="protein sequence ID" value="GAC15102.1"/>
    <property type="molecule type" value="Genomic_DNA"/>
</dbReference>
<dbReference type="SUPFAM" id="SSF88713">
    <property type="entry name" value="Glycoside hydrolase/deacetylase"/>
    <property type="match status" value="1"/>
</dbReference>
<evidence type="ECO:0000313" key="5">
    <source>
        <dbReference type="Proteomes" id="UP000006334"/>
    </source>
</evidence>
<dbReference type="RefSeq" id="WP_008844907.1">
    <property type="nucleotide sequence ID" value="NZ_BAEN01000049.1"/>
</dbReference>
<dbReference type="Gene3D" id="3.20.20.370">
    <property type="entry name" value="Glycoside hydrolase/deacetylase"/>
    <property type="match status" value="1"/>
</dbReference>
<dbReference type="PROSITE" id="PS51677">
    <property type="entry name" value="NODB"/>
    <property type="match status" value="1"/>
</dbReference>
<accession>K6YA83</accession>
<comment type="subcellular location">
    <subcellularLocation>
        <location evidence="1">Secreted</location>
    </subcellularLocation>
</comment>
<dbReference type="InterPro" id="IPR002509">
    <property type="entry name" value="NODB_dom"/>
</dbReference>
<comment type="caution">
    <text evidence="4">The sequence shown here is derived from an EMBL/GenBank/DDBJ whole genome shotgun (WGS) entry which is preliminary data.</text>
</comment>
<sequence>MFNLLFKILGNSKKLSILIYHQVLPEFDPMRPYEMYAEVFEQQLKWLQENFVLLTLKQAVEMLEQNRLPKNAAVITFDDGYENNASVALPILKKHDVVATFFIASDFLNGGTMWNDIVIEFVRNWPTEKLILEEFPEEYYPTSNINEKYSSAEKILLKLKYLPFQERTRIIQRLKPLASPKGLMMSDTQVIELHTSGMEIGGHTCSHPILAKLDESNARQQISENKHYLESLLKQPLFSFAYPNGKPQHDYLPRDVNLVKELGYACAVSTANGVSTRNTDRYQLLRFSPWKRDKFGFLTLLAKNYFY</sequence>